<dbReference type="KEGG" id="sus:Acid_1469"/>
<dbReference type="EMBL" id="CP000473">
    <property type="protein sequence ID" value="ABJ82461.1"/>
    <property type="molecule type" value="Genomic_DNA"/>
</dbReference>
<sequence>MKSRLHSGALTYRDEHTVESDLVWSPDSRSLAFIVDVYDFEWGGEGTDHEVREDGNHRAFLAIISADRPAVGYRITHSIDEPKVKWLDNSRIEVKSAVRESESRDVFQLLANPPKPIP</sequence>
<reference evidence="1" key="1">
    <citation type="submission" date="2006-10" db="EMBL/GenBank/DDBJ databases">
        <title>Complete sequence of Solibacter usitatus Ellin6076.</title>
        <authorList>
            <consortium name="US DOE Joint Genome Institute"/>
            <person name="Copeland A."/>
            <person name="Lucas S."/>
            <person name="Lapidus A."/>
            <person name="Barry K."/>
            <person name="Detter J.C."/>
            <person name="Glavina del Rio T."/>
            <person name="Hammon N."/>
            <person name="Israni S."/>
            <person name="Dalin E."/>
            <person name="Tice H."/>
            <person name="Pitluck S."/>
            <person name="Thompson L.S."/>
            <person name="Brettin T."/>
            <person name="Bruce D."/>
            <person name="Han C."/>
            <person name="Tapia R."/>
            <person name="Gilna P."/>
            <person name="Schmutz J."/>
            <person name="Larimer F."/>
            <person name="Land M."/>
            <person name="Hauser L."/>
            <person name="Kyrpides N."/>
            <person name="Mikhailova N."/>
            <person name="Janssen P.H."/>
            <person name="Kuske C.R."/>
            <person name="Richardson P."/>
        </authorList>
    </citation>
    <scope>NUCLEOTIDE SEQUENCE</scope>
    <source>
        <strain evidence="1">Ellin6076</strain>
    </source>
</reference>
<gene>
    <name evidence="1" type="ordered locus">Acid_1469</name>
</gene>
<evidence type="ECO:0000313" key="1">
    <source>
        <dbReference type="EMBL" id="ABJ82461.1"/>
    </source>
</evidence>
<dbReference type="InParanoid" id="Q028U1"/>
<accession>Q028U1</accession>
<proteinExistence type="predicted"/>
<organism evidence="1">
    <name type="scientific">Solibacter usitatus (strain Ellin6076)</name>
    <dbReference type="NCBI Taxonomy" id="234267"/>
    <lineage>
        <taxon>Bacteria</taxon>
        <taxon>Pseudomonadati</taxon>
        <taxon>Acidobacteriota</taxon>
        <taxon>Terriglobia</taxon>
        <taxon>Bryobacterales</taxon>
        <taxon>Solibacteraceae</taxon>
        <taxon>Candidatus Solibacter</taxon>
    </lineage>
</organism>
<name>Q028U1_SOLUE</name>
<protein>
    <submittedName>
        <fullName evidence="1">Uncharacterized protein</fullName>
    </submittedName>
</protein>
<dbReference type="AlphaFoldDB" id="Q028U1"/>
<dbReference type="HOGENOM" id="CLU_2071580_0_0_0"/>